<dbReference type="EMBL" id="JABEZW010218191">
    <property type="protein sequence ID" value="MBA0785260.1"/>
    <property type="molecule type" value="Genomic_DNA"/>
</dbReference>
<dbReference type="AlphaFoldDB" id="A0A7J9FIX4"/>
<sequence length="221" mass="25307">MRSTMENLWHPVKGIQIRDLGERKIHDVPTGFFSEILAKQLGDFISKFLKYDGTDLGKGNRNFLRIRVQLDVRRPLKRKKQAKMALGVEITVMGWDLSLRAQSRIALALSNIWLREGGEGEKGEILIEVELYKAGCGMWEINRGIHGQVRQSCDFANGIDVNDSRGGLCLAWRGDVTITLRSFSKRHIDVVIEDPEYGNKWRYTGSYGTIYAQDRDESWLF</sequence>
<organism evidence="1 2">
    <name type="scientific">Gossypium trilobum</name>
    <dbReference type="NCBI Taxonomy" id="34281"/>
    <lineage>
        <taxon>Eukaryota</taxon>
        <taxon>Viridiplantae</taxon>
        <taxon>Streptophyta</taxon>
        <taxon>Embryophyta</taxon>
        <taxon>Tracheophyta</taxon>
        <taxon>Spermatophyta</taxon>
        <taxon>Magnoliopsida</taxon>
        <taxon>eudicotyledons</taxon>
        <taxon>Gunneridae</taxon>
        <taxon>Pentapetalae</taxon>
        <taxon>rosids</taxon>
        <taxon>malvids</taxon>
        <taxon>Malvales</taxon>
        <taxon>Malvaceae</taxon>
        <taxon>Malvoideae</taxon>
        <taxon>Gossypium</taxon>
    </lineage>
</organism>
<keyword evidence="2" id="KW-1185">Reference proteome</keyword>
<protein>
    <submittedName>
        <fullName evidence="1">Uncharacterized protein</fullName>
    </submittedName>
</protein>
<comment type="caution">
    <text evidence="1">The sequence shown here is derived from an EMBL/GenBank/DDBJ whole genome shotgun (WGS) entry which is preliminary data.</text>
</comment>
<proteinExistence type="predicted"/>
<name>A0A7J9FIX4_9ROSI</name>
<evidence type="ECO:0000313" key="1">
    <source>
        <dbReference type="EMBL" id="MBA0785260.1"/>
    </source>
</evidence>
<gene>
    <name evidence="1" type="ORF">Gotri_025032</name>
</gene>
<evidence type="ECO:0000313" key="2">
    <source>
        <dbReference type="Proteomes" id="UP000593568"/>
    </source>
</evidence>
<dbReference type="Proteomes" id="UP000593568">
    <property type="component" value="Unassembled WGS sequence"/>
</dbReference>
<reference evidence="1 2" key="1">
    <citation type="journal article" date="2019" name="Genome Biol. Evol.">
        <title>Insights into the evolution of the New World diploid cottons (Gossypium, subgenus Houzingenia) based on genome sequencing.</title>
        <authorList>
            <person name="Grover C.E."/>
            <person name="Arick M.A. 2nd"/>
            <person name="Thrash A."/>
            <person name="Conover J.L."/>
            <person name="Sanders W.S."/>
            <person name="Peterson D.G."/>
            <person name="Frelichowski J.E."/>
            <person name="Scheffler J.A."/>
            <person name="Scheffler B.E."/>
            <person name="Wendel J.F."/>
        </authorList>
    </citation>
    <scope>NUCLEOTIDE SEQUENCE [LARGE SCALE GENOMIC DNA]</scope>
    <source>
        <strain evidence="1">8</strain>
        <tissue evidence="1">Leaf</tissue>
    </source>
</reference>
<accession>A0A7J9FIX4</accession>